<keyword evidence="2" id="KW-1185">Reference proteome</keyword>
<evidence type="ECO:0000313" key="1">
    <source>
        <dbReference type="EMBL" id="CAP79478.1"/>
    </source>
</evidence>
<gene>
    <name evidence="1" type="ORF">Pc19g00620</name>
    <name evidence="1" type="ORF">PCH_Pc19g00620</name>
</gene>
<dbReference type="VEuPathDB" id="FungiDB:PCH_Pc19g00620"/>
<dbReference type="AlphaFoldDB" id="B6HD49"/>
<dbReference type="EMBL" id="AM920434">
    <property type="protein sequence ID" value="CAP79478.1"/>
    <property type="molecule type" value="Genomic_DNA"/>
</dbReference>
<protein>
    <submittedName>
        <fullName evidence="1">Uncharacterized protein</fullName>
    </submittedName>
</protein>
<sequence length="145" mass="16001">MALYSSNGLPYPRGHSRAMSMVHCHALACRSVAKTRDEETAKSCGPCARALWSNVLGSIGIASTSGSVELQTGQTKIQIPATWIFALLPWGYMRDCSVDQLSRLGRRGRHLRLNDCTSQPKSCLFDRLAGCKVDLYWVKEQIARG</sequence>
<reference evidence="1 2" key="1">
    <citation type="journal article" date="2008" name="Nat. Biotechnol.">
        <title>Genome sequencing and analysis of the filamentous fungus Penicillium chrysogenum.</title>
        <authorList>
            <person name="van den Berg M.A."/>
            <person name="Albang R."/>
            <person name="Albermann K."/>
            <person name="Badger J.H."/>
            <person name="Daran J.-M."/>
            <person name="Driessen A.J.M."/>
            <person name="Garcia-Estrada C."/>
            <person name="Fedorova N.D."/>
            <person name="Harris D.M."/>
            <person name="Heijne W.H.M."/>
            <person name="Joardar V.S."/>
            <person name="Kiel J.A.K.W."/>
            <person name="Kovalchuk A."/>
            <person name="Martin J.F."/>
            <person name="Nierman W.C."/>
            <person name="Nijland J.G."/>
            <person name="Pronk J.T."/>
            <person name="Roubos J.A."/>
            <person name="van der Klei I.J."/>
            <person name="van Peij N.N.M.E."/>
            <person name="Veenhuis M."/>
            <person name="von Doehren H."/>
            <person name="Wagner C."/>
            <person name="Wortman J.R."/>
            <person name="Bovenberg R.A.L."/>
        </authorList>
    </citation>
    <scope>NUCLEOTIDE SEQUENCE [LARGE SCALE GENOMIC DNA]</scope>
    <source>
        <strain evidence="2">ATCC 28089 / DSM 1075 / NRRL 1951 / Wisconsin 54-1255</strain>
    </source>
</reference>
<evidence type="ECO:0000313" key="2">
    <source>
        <dbReference type="Proteomes" id="UP000000724"/>
    </source>
</evidence>
<name>B6HD49_PENRW</name>
<proteinExistence type="predicted"/>
<dbReference type="OrthoDB" id="4376782at2759"/>
<dbReference type="Proteomes" id="UP000000724">
    <property type="component" value="Contig Pc00c19"/>
</dbReference>
<dbReference type="HOGENOM" id="CLU_1787453_0_0_1"/>
<organism evidence="1 2">
    <name type="scientific">Penicillium rubens (strain ATCC 28089 / DSM 1075 / NRRL 1951 / Wisconsin 54-1255)</name>
    <name type="common">Penicillium chrysogenum</name>
    <dbReference type="NCBI Taxonomy" id="500485"/>
    <lineage>
        <taxon>Eukaryota</taxon>
        <taxon>Fungi</taxon>
        <taxon>Dikarya</taxon>
        <taxon>Ascomycota</taxon>
        <taxon>Pezizomycotina</taxon>
        <taxon>Eurotiomycetes</taxon>
        <taxon>Eurotiomycetidae</taxon>
        <taxon>Eurotiales</taxon>
        <taxon>Aspergillaceae</taxon>
        <taxon>Penicillium</taxon>
        <taxon>Penicillium chrysogenum species complex</taxon>
    </lineage>
</organism>
<accession>B6HD49</accession>